<proteinExistence type="predicted"/>
<feature type="domain" description="Gfo/Idh/MocA-like oxidoreductase N-terminal" evidence="2">
    <location>
        <begin position="55"/>
        <end position="183"/>
    </location>
</feature>
<dbReference type="AlphaFoldDB" id="A0A518DRF5"/>
<name>A0A518DRF5_9BACT</name>
<dbReference type="InterPro" id="IPR000683">
    <property type="entry name" value="Gfo/Idh/MocA-like_OxRdtase_N"/>
</dbReference>
<dbReference type="SUPFAM" id="SSF55347">
    <property type="entry name" value="Glyceraldehyde-3-phosphate dehydrogenase-like, C-terminal domain"/>
    <property type="match status" value="1"/>
</dbReference>
<dbReference type="Gene3D" id="3.40.50.720">
    <property type="entry name" value="NAD(P)-binding Rossmann-like Domain"/>
    <property type="match status" value="1"/>
</dbReference>
<dbReference type="Pfam" id="PF01408">
    <property type="entry name" value="GFO_IDH_MocA"/>
    <property type="match status" value="1"/>
</dbReference>
<dbReference type="InterPro" id="IPR036291">
    <property type="entry name" value="NAD(P)-bd_dom_sf"/>
</dbReference>
<gene>
    <name evidence="3" type="primary">iolG_7</name>
    <name evidence="3" type="ORF">Pla8534_22180</name>
</gene>
<keyword evidence="4" id="KW-1185">Reference proteome</keyword>
<evidence type="ECO:0000259" key="2">
    <source>
        <dbReference type="Pfam" id="PF01408"/>
    </source>
</evidence>
<evidence type="ECO:0000313" key="4">
    <source>
        <dbReference type="Proteomes" id="UP000317648"/>
    </source>
</evidence>
<organism evidence="3 4">
    <name type="scientific">Lignipirellula cremea</name>
    <dbReference type="NCBI Taxonomy" id="2528010"/>
    <lineage>
        <taxon>Bacteria</taxon>
        <taxon>Pseudomonadati</taxon>
        <taxon>Planctomycetota</taxon>
        <taxon>Planctomycetia</taxon>
        <taxon>Pirellulales</taxon>
        <taxon>Pirellulaceae</taxon>
        <taxon>Lignipirellula</taxon>
    </lineage>
</organism>
<dbReference type="Proteomes" id="UP000317648">
    <property type="component" value="Chromosome"/>
</dbReference>
<reference evidence="3 4" key="1">
    <citation type="submission" date="2019-02" db="EMBL/GenBank/DDBJ databases">
        <title>Deep-cultivation of Planctomycetes and their phenomic and genomic characterization uncovers novel biology.</title>
        <authorList>
            <person name="Wiegand S."/>
            <person name="Jogler M."/>
            <person name="Boedeker C."/>
            <person name="Pinto D."/>
            <person name="Vollmers J."/>
            <person name="Rivas-Marin E."/>
            <person name="Kohn T."/>
            <person name="Peeters S.H."/>
            <person name="Heuer A."/>
            <person name="Rast P."/>
            <person name="Oberbeckmann S."/>
            <person name="Bunk B."/>
            <person name="Jeske O."/>
            <person name="Meyerdierks A."/>
            <person name="Storesund J.E."/>
            <person name="Kallscheuer N."/>
            <person name="Luecker S."/>
            <person name="Lage O.M."/>
            <person name="Pohl T."/>
            <person name="Merkel B.J."/>
            <person name="Hornburger P."/>
            <person name="Mueller R.-W."/>
            <person name="Bruemmer F."/>
            <person name="Labrenz M."/>
            <person name="Spormann A.M."/>
            <person name="Op den Camp H."/>
            <person name="Overmann J."/>
            <person name="Amann R."/>
            <person name="Jetten M.S.M."/>
            <person name="Mascher T."/>
            <person name="Medema M.H."/>
            <person name="Devos D.P."/>
            <person name="Kaster A.-K."/>
            <person name="Ovreas L."/>
            <person name="Rohde M."/>
            <person name="Galperin M.Y."/>
            <person name="Jogler C."/>
        </authorList>
    </citation>
    <scope>NUCLEOTIDE SEQUENCE [LARGE SCALE GENOMIC DNA]</scope>
    <source>
        <strain evidence="3 4">Pla85_3_4</strain>
    </source>
</reference>
<evidence type="ECO:0000256" key="1">
    <source>
        <dbReference type="SAM" id="MobiDB-lite"/>
    </source>
</evidence>
<dbReference type="InterPro" id="IPR006311">
    <property type="entry name" value="TAT_signal"/>
</dbReference>
<dbReference type="EC" id="1.1.1.18" evidence="3"/>
<dbReference type="PROSITE" id="PS51318">
    <property type="entry name" value="TAT"/>
    <property type="match status" value="1"/>
</dbReference>
<feature type="compositionally biased region" description="Low complexity" evidence="1">
    <location>
        <begin position="8"/>
        <end position="19"/>
    </location>
</feature>
<dbReference type="PANTHER" id="PTHR43818">
    <property type="entry name" value="BCDNA.GH03377"/>
    <property type="match status" value="1"/>
</dbReference>
<evidence type="ECO:0000313" key="3">
    <source>
        <dbReference type="EMBL" id="QDU94428.1"/>
    </source>
</evidence>
<dbReference type="RefSeq" id="WP_145052831.1">
    <property type="nucleotide sequence ID" value="NZ_CP036433.1"/>
</dbReference>
<dbReference type="PANTHER" id="PTHR43818:SF5">
    <property type="entry name" value="OXIDOREDUCTASE FAMILY PROTEIN"/>
    <property type="match status" value="1"/>
</dbReference>
<sequence length="450" mass="48535">MPNKKDATSTPASSTTSRRSFMKTTGSSLLIAGGAVAATGLSVARAAHSFGDGKIKIGLIGCGGRGTGAARQAMNTSGGDVVLTAMADAFGDRLQGAYRGLKSAHGDLVQVTKDQQFVGFDAYKDVLASDVDLVILATPPGFRPLHVESAIAAGKHVFMEKPVAVDAPGVRRVLAAGEEAKKKGLAIACGLQRRHERAYMETMDQLHGGAIGDIVFARGYWNGAGVWVRPRTDQQTELEYQMRNWYYFNWLCGDHINEQHIHNLDVINWLMEGYPVKAQGVGGREVRTGLDNGQIYDHHMVEYTYSNGRKSLSQCRHIPGCWNSVTEFAHGTTGTCDISGGKIFNAAGEQTWATEGSRGGHQQEHHDLFAELRKGNTPNEAEYGALSTMTAIMGRMATYSGKEINWEDALNSQISLATVDALHNLNDVAPVQPDAEGRYPIAVPGETKTV</sequence>
<dbReference type="InterPro" id="IPR050463">
    <property type="entry name" value="Gfo/Idh/MocA_oxidrdct_glycsds"/>
</dbReference>
<feature type="region of interest" description="Disordered" evidence="1">
    <location>
        <begin position="1"/>
        <end position="21"/>
    </location>
</feature>
<accession>A0A518DRF5</accession>
<dbReference type="KEGG" id="lcre:Pla8534_22180"/>
<protein>
    <submittedName>
        <fullName evidence="3">Inositol 2-dehydrogenase</fullName>
        <ecNumber evidence="3">1.1.1.18</ecNumber>
    </submittedName>
</protein>
<dbReference type="Gene3D" id="3.30.360.10">
    <property type="entry name" value="Dihydrodipicolinate Reductase, domain 2"/>
    <property type="match status" value="1"/>
</dbReference>
<dbReference type="GO" id="GO:0000166">
    <property type="term" value="F:nucleotide binding"/>
    <property type="evidence" value="ECO:0007669"/>
    <property type="project" value="InterPro"/>
</dbReference>
<dbReference type="SUPFAM" id="SSF51735">
    <property type="entry name" value="NAD(P)-binding Rossmann-fold domains"/>
    <property type="match status" value="1"/>
</dbReference>
<keyword evidence="3" id="KW-0560">Oxidoreductase</keyword>
<dbReference type="OrthoDB" id="253515at2"/>
<dbReference type="EMBL" id="CP036433">
    <property type="protein sequence ID" value="QDU94428.1"/>
    <property type="molecule type" value="Genomic_DNA"/>
</dbReference>
<dbReference type="GO" id="GO:0050112">
    <property type="term" value="F:inositol 2-dehydrogenase (NAD+) activity"/>
    <property type="evidence" value="ECO:0007669"/>
    <property type="project" value="UniProtKB-EC"/>
</dbReference>